<evidence type="ECO:0000313" key="2">
    <source>
        <dbReference type="Proteomes" id="UP000625780"/>
    </source>
</evidence>
<evidence type="ECO:0000313" key="1">
    <source>
        <dbReference type="EMBL" id="GGD58185.1"/>
    </source>
</evidence>
<dbReference type="Proteomes" id="UP000625780">
    <property type="component" value="Unassembled WGS sequence"/>
</dbReference>
<dbReference type="PANTHER" id="PTHR30203:SF24">
    <property type="entry name" value="BLR4935 PROTEIN"/>
    <property type="match status" value="1"/>
</dbReference>
<gene>
    <name evidence="1" type="ORF">GCM10011361_25720</name>
</gene>
<keyword evidence="2" id="KW-1185">Reference proteome</keyword>
<accession>A0ABQ1R7A5</accession>
<dbReference type="PANTHER" id="PTHR30203">
    <property type="entry name" value="OUTER MEMBRANE CATION EFFLUX PROTEIN"/>
    <property type="match status" value="1"/>
</dbReference>
<name>A0ABQ1R7A5_9FLAO</name>
<proteinExistence type="predicted"/>
<dbReference type="RefSeq" id="WP_188371173.1">
    <property type="nucleotide sequence ID" value="NZ_BMFH01000002.1"/>
</dbReference>
<protein>
    <recommendedName>
        <fullName evidence="3">TolC family protein</fullName>
    </recommendedName>
</protein>
<comment type="caution">
    <text evidence="1">The sequence shown here is derived from an EMBL/GenBank/DDBJ whole genome shotgun (WGS) entry which is preliminary data.</text>
</comment>
<organism evidence="1 2">
    <name type="scientific">Muriicola marianensis</name>
    <dbReference type="NCBI Taxonomy" id="1324801"/>
    <lineage>
        <taxon>Bacteria</taxon>
        <taxon>Pseudomonadati</taxon>
        <taxon>Bacteroidota</taxon>
        <taxon>Flavobacteriia</taxon>
        <taxon>Flavobacteriales</taxon>
        <taxon>Flavobacteriaceae</taxon>
        <taxon>Muriicola</taxon>
    </lineage>
</organism>
<dbReference type="EMBL" id="BMFH01000002">
    <property type="protein sequence ID" value="GGD58185.1"/>
    <property type="molecule type" value="Genomic_DNA"/>
</dbReference>
<dbReference type="InterPro" id="IPR010131">
    <property type="entry name" value="MdtP/NodT-like"/>
</dbReference>
<dbReference type="SUPFAM" id="SSF56954">
    <property type="entry name" value="Outer membrane efflux proteins (OEP)"/>
    <property type="match status" value="1"/>
</dbReference>
<reference evidence="2" key="1">
    <citation type="journal article" date="2019" name="Int. J. Syst. Evol. Microbiol.">
        <title>The Global Catalogue of Microorganisms (GCM) 10K type strain sequencing project: providing services to taxonomists for standard genome sequencing and annotation.</title>
        <authorList>
            <consortium name="The Broad Institute Genomics Platform"/>
            <consortium name="The Broad Institute Genome Sequencing Center for Infectious Disease"/>
            <person name="Wu L."/>
            <person name="Ma J."/>
        </authorList>
    </citation>
    <scope>NUCLEOTIDE SEQUENCE [LARGE SCALE GENOMIC DNA]</scope>
    <source>
        <strain evidence="2">CGMCC 1.12606</strain>
    </source>
</reference>
<evidence type="ECO:0008006" key="3">
    <source>
        <dbReference type="Google" id="ProtNLM"/>
    </source>
</evidence>
<sequence>MRRLIYVFFALNIWAIPEVFAQDLLSYIREAEANNPQIQAFELQYSIAKEKVNEVNTLPNTTFGVGYFASEPETRTGAQRARFSVNQMLPWFGTVTARENYASSLAEAEYLEIAIAKRELALSVARSYFDLYAIRAKQEVLDASMELLNTYEELALRSVEVGQASAVDVLRLQIRQNELRQQKRVLQSADQAEQAQFNSLRNQKESLSVEVVSELELPETDPILSGERLELNPVLMKYDRLFESVVQSEALNQKESAPDLGIGLDYVPVSERKDLDLPDTGKDVVMPMVSVSIPIFNNRYKSVSLQNELKMQEIQYQKQDRLNTLKAALSQAQSARDQARISYETQKKNTKQARDAEDILSKSYETGTIDFRDILDLQELQLKFRMEMIESARAYYIQSSIINYLIQ</sequence>
<dbReference type="Gene3D" id="1.20.1600.10">
    <property type="entry name" value="Outer membrane efflux proteins (OEP)"/>
    <property type="match status" value="1"/>
</dbReference>